<dbReference type="InterPro" id="IPR021139">
    <property type="entry name" value="NYN"/>
</dbReference>
<dbReference type="Proteomes" id="UP000886105">
    <property type="component" value="Unassembled WGS sequence"/>
</dbReference>
<dbReference type="PANTHER" id="PTHR35458:SF8">
    <property type="entry name" value="SLR0650 PROTEIN"/>
    <property type="match status" value="1"/>
</dbReference>
<sequence>MRKVACYVDGFNLYHAIHDLRRPHLKWLNLRSLAESLLYPNERLVAVKYFSAYATWRPDAYRRHRAYVKALRHAGVEINLAHFKHKDRKCYRCDYEWTDHEEKETDVRIALRMMEDAMDGVFDRAILISGDSDLVPVVETVLRRWPDKRILVAVPPGRFRTSRDLCGTASQRYELRPGRLETSLLPARILDENGRVVVERPPEYAVPEGR</sequence>
<dbReference type="EMBL" id="DRNZ01000135">
    <property type="protein sequence ID" value="HHO57930.1"/>
    <property type="molecule type" value="Genomic_DNA"/>
</dbReference>
<dbReference type="AlphaFoldDB" id="A0A7C5WQM4"/>
<proteinExistence type="predicted"/>
<dbReference type="PANTHER" id="PTHR35458">
    <property type="entry name" value="SLR0755 PROTEIN"/>
    <property type="match status" value="1"/>
</dbReference>
<dbReference type="InterPro" id="IPR047140">
    <property type="entry name" value="LabA"/>
</dbReference>
<evidence type="ECO:0000259" key="1">
    <source>
        <dbReference type="Pfam" id="PF01936"/>
    </source>
</evidence>
<gene>
    <name evidence="2" type="ORF">ENJ85_02035</name>
</gene>
<name>A0A7C5WQM4_9DEIN</name>
<dbReference type="Gene3D" id="3.40.50.1010">
    <property type="entry name" value="5'-nuclease"/>
    <property type="match status" value="1"/>
</dbReference>
<accession>A0A7C5WQM4</accession>
<dbReference type="Pfam" id="PF01936">
    <property type="entry name" value="NYN"/>
    <property type="match status" value="1"/>
</dbReference>
<feature type="domain" description="NYN" evidence="1">
    <location>
        <begin position="3"/>
        <end position="169"/>
    </location>
</feature>
<dbReference type="GO" id="GO:0004540">
    <property type="term" value="F:RNA nuclease activity"/>
    <property type="evidence" value="ECO:0007669"/>
    <property type="project" value="InterPro"/>
</dbReference>
<protein>
    <submittedName>
        <fullName evidence="2">NYN domain-containing protein</fullName>
    </submittedName>
</protein>
<evidence type="ECO:0000313" key="2">
    <source>
        <dbReference type="EMBL" id="HHO57930.1"/>
    </source>
</evidence>
<reference evidence="2" key="1">
    <citation type="journal article" date="2020" name="mSystems">
        <title>Genome- and Community-Level Interaction Insights into Carbon Utilization and Element Cycling Functions of Hydrothermarchaeota in Hydrothermal Sediment.</title>
        <authorList>
            <person name="Zhou Z."/>
            <person name="Liu Y."/>
            <person name="Xu W."/>
            <person name="Pan J."/>
            <person name="Luo Z.H."/>
            <person name="Li M."/>
        </authorList>
    </citation>
    <scope>NUCLEOTIDE SEQUENCE [LARGE SCALE GENOMIC DNA]</scope>
    <source>
        <strain evidence="2">HyVt-523</strain>
    </source>
</reference>
<comment type="caution">
    <text evidence="2">The sequence shown here is derived from an EMBL/GenBank/DDBJ whole genome shotgun (WGS) entry which is preliminary data.</text>
</comment>
<organism evidence="2">
    <name type="scientific">Oceanithermus profundus</name>
    <dbReference type="NCBI Taxonomy" id="187137"/>
    <lineage>
        <taxon>Bacteria</taxon>
        <taxon>Thermotogati</taxon>
        <taxon>Deinococcota</taxon>
        <taxon>Deinococci</taxon>
        <taxon>Thermales</taxon>
        <taxon>Thermaceae</taxon>
        <taxon>Oceanithermus</taxon>
    </lineage>
</organism>
<dbReference type="CDD" id="cd18722">
    <property type="entry name" value="PIN_NicB-like"/>
    <property type="match status" value="1"/>
</dbReference>